<organism evidence="2 3">
    <name type="scientific">Polystyrenella longa</name>
    <dbReference type="NCBI Taxonomy" id="2528007"/>
    <lineage>
        <taxon>Bacteria</taxon>
        <taxon>Pseudomonadati</taxon>
        <taxon>Planctomycetota</taxon>
        <taxon>Planctomycetia</taxon>
        <taxon>Planctomycetales</taxon>
        <taxon>Planctomycetaceae</taxon>
        <taxon>Polystyrenella</taxon>
    </lineage>
</organism>
<name>A0A518CJ64_9PLAN</name>
<dbReference type="KEGG" id="plon:Pla110_09430"/>
<accession>A0A518CJ64</accession>
<sequence length="535" mass="60919">MGWLSRDVYQVTHNQFSCKSQIARYYRRMLCVSALLLTLLTGCDNPSNSQATPSPDTGVPMGEPNPARLSPGQDLPSPTKRDSAALDAHITQEILAEEPVQFDNQTEPEQVYRPVDRRQVPDPGLLDQLGIHMVESKHIRLYSDLPVEQIESLPPLVDQLIAALEKYFGELPPDRDGKAFQLSGYIMQDVPLYEKSGLLPPKFAQVQHGRHQGAEFWIVVPASEYYLRHLLFHEATHCFMMYLPGTSAPVWYLEGMAELFGTHWLREDGSIEFNIFPESTTAYEGFGRIELIKLDIDETGPKMIEQVTNLESGGYHSNVSYAWAWALCSFFDQHPEYQQRFRHLSRQYLREEPFVENFVKEFAPLATRLNQEWIAMISELEYGMEIDRLAIDFTPGKPIEGAVEIEVAANEGWQNSRWLLEAGKTYRVQATGQFELDETTRPWTSTAEGISIDYYRGAPFGRLLGAIAPAEAESPEQNYCFAQFANFGKELVFRAPYTGTLHLRLNDRPDLMFDNKGTVQVRVEEVEMPTDESAR</sequence>
<evidence type="ECO:0000313" key="2">
    <source>
        <dbReference type="EMBL" id="QDU79237.1"/>
    </source>
</evidence>
<evidence type="ECO:0000313" key="3">
    <source>
        <dbReference type="Proteomes" id="UP000317178"/>
    </source>
</evidence>
<dbReference type="OrthoDB" id="247580at2"/>
<feature type="compositionally biased region" description="Polar residues" evidence="1">
    <location>
        <begin position="44"/>
        <end position="55"/>
    </location>
</feature>
<feature type="region of interest" description="Disordered" evidence="1">
    <location>
        <begin position="43"/>
        <end position="84"/>
    </location>
</feature>
<keyword evidence="3" id="KW-1185">Reference proteome</keyword>
<protein>
    <recommendedName>
        <fullName evidence="4">DUF1570 domain-containing protein</fullName>
    </recommendedName>
</protein>
<dbReference type="Proteomes" id="UP000317178">
    <property type="component" value="Chromosome"/>
</dbReference>
<dbReference type="AlphaFoldDB" id="A0A518CJ64"/>
<dbReference type="EMBL" id="CP036281">
    <property type="protein sequence ID" value="QDU79237.1"/>
    <property type="molecule type" value="Genomic_DNA"/>
</dbReference>
<gene>
    <name evidence="2" type="ORF">Pla110_09430</name>
</gene>
<evidence type="ECO:0008006" key="4">
    <source>
        <dbReference type="Google" id="ProtNLM"/>
    </source>
</evidence>
<evidence type="ECO:0000256" key="1">
    <source>
        <dbReference type="SAM" id="MobiDB-lite"/>
    </source>
</evidence>
<dbReference type="RefSeq" id="WP_144993681.1">
    <property type="nucleotide sequence ID" value="NZ_CP036281.1"/>
</dbReference>
<proteinExistence type="predicted"/>
<reference evidence="2 3" key="1">
    <citation type="submission" date="2019-02" db="EMBL/GenBank/DDBJ databases">
        <title>Deep-cultivation of Planctomycetes and their phenomic and genomic characterization uncovers novel biology.</title>
        <authorList>
            <person name="Wiegand S."/>
            <person name="Jogler M."/>
            <person name="Boedeker C."/>
            <person name="Pinto D."/>
            <person name="Vollmers J."/>
            <person name="Rivas-Marin E."/>
            <person name="Kohn T."/>
            <person name="Peeters S.H."/>
            <person name="Heuer A."/>
            <person name="Rast P."/>
            <person name="Oberbeckmann S."/>
            <person name="Bunk B."/>
            <person name="Jeske O."/>
            <person name="Meyerdierks A."/>
            <person name="Storesund J.E."/>
            <person name="Kallscheuer N."/>
            <person name="Luecker S."/>
            <person name="Lage O.M."/>
            <person name="Pohl T."/>
            <person name="Merkel B.J."/>
            <person name="Hornburger P."/>
            <person name="Mueller R.-W."/>
            <person name="Bruemmer F."/>
            <person name="Labrenz M."/>
            <person name="Spormann A.M."/>
            <person name="Op den Camp H."/>
            <person name="Overmann J."/>
            <person name="Amann R."/>
            <person name="Jetten M.S.M."/>
            <person name="Mascher T."/>
            <person name="Medema M.H."/>
            <person name="Devos D.P."/>
            <person name="Kaster A.-K."/>
            <person name="Ovreas L."/>
            <person name="Rohde M."/>
            <person name="Galperin M.Y."/>
            <person name="Jogler C."/>
        </authorList>
    </citation>
    <scope>NUCLEOTIDE SEQUENCE [LARGE SCALE GENOMIC DNA]</scope>
    <source>
        <strain evidence="2 3">Pla110</strain>
    </source>
</reference>
<dbReference type="Gene3D" id="2.60.120.430">
    <property type="entry name" value="Galactose-binding lectin"/>
    <property type="match status" value="1"/>
</dbReference>